<proteinExistence type="predicted"/>
<comment type="caution">
    <text evidence="4">The sequence shown here is derived from an EMBL/GenBank/DDBJ whole genome shotgun (WGS) entry which is preliminary data.</text>
</comment>
<dbReference type="EMBL" id="BLBS01000002">
    <property type="protein sequence ID" value="GET85474.1"/>
    <property type="molecule type" value="Genomic_DNA"/>
</dbReference>
<evidence type="ECO:0000313" key="5">
    <source>
        <dbReference type="Proteomes" id="UP000419144"/>
    </source>
</evidence>
<accession>A0A640K900</accession>
<evidence type="ECO:0000313" key="4">
    <source>
        <dbReference type="EMBL" id="GET85474.1"/>
    </source>
</evidence>
<keyword evidence="1" id="KW-0479">Metal-binding</keyword>
<feature type="region of interest" description="Disordered" evidence="2">
    <location>
        <begin position="143"/>
        <end position="181"/>
    </location>
</feature>
<keyword evidence="1" id="KW-0863">Zinc-finger</keyword>
<feature type="domain" description="C2H2-type" evidence="3">
    <location>
        <begin position="376"/>
        <end position="404"/>
    </location>
</feature>
<reference evidence="4" key="1">
    <citation type="submission" date="2019-11" db="EMBL/GenBank/DDBJ databases">
        <title>Leishmania tarentolae CDS.</title>
        <authorList>
            <person name="Goto Y."/>
            <person name="Yamagishi J."/>
        </authorList>
    </citation>
    <scope>NUCLEOTIDE SEQUENCE [LARGE SCALE GENOMIC DNA]</scope>
    <source>
        <strain evidence="4">Parrot Tar II</strain>
    </source>
</reference>
<dbReference type="PROSITE" id="PS00028">
    <property type="entry name" value="ZINC_FINGER_C2H2_1"/>
    <property type="match status" value="1"/>
</dbReference>
<dbReference type="CDD" id="cd23512">
    <property type="entry name" value="KREPA1"/>
    <property type="match status" value="1"/>
</dbReference>
<dbReference type="PANTHER" id="PTHR40735:SF2">
    <property type="entry name" value="RNA-EDITING COMPLEX PROTEIN MP81"/>
    <property type="match status" value="1"/>
</dbReference>
<keyword evidence="1" id="KW-0862">Zinc</keyword>
<evidence type="ECO:0000256" key="2">
    <source>
        <dbReference type="SAM" id="MobiDB-lite"/>
    </source>
</evidence>
<feature type="region of interest" description="Disordered" evidence="2">
    <location>
        <begin position="698"/>
        <end position="721"/>
    </location>
</feature>
<dbReference type="Proteomes" id="UP000419144">
    <property type="component" value="Unassembled WGS sequence"/>
</dbReference>
<dbReference type="InterPro" id="IPR013087">
    <property type="entry name" value="Znf_C2H2_type"/>
</dbReference>
<dbReference type="Gene3D" id="2.40.50.140">
    <property type="entry name" value="Nucleic acid-binding proteins"/>
    <property type="match status" value="1"/>
</dbReference>
<keyword evidence="5" id="KW-1185">Reference proteome</keyword>
<sequence length="1120" mass="117049">MIVLHVCVCVAGTGRGRVCRLQARSHPHDAPNSSHVSACLSSPSLFRDVSYLIRCALSVPFRAAPSFFTHAHAHTHTHKKKKNKKKIYIYIYCTPAKESSMLPIQRSSHPSLTLLPVRPRWRCLVHPVRAVFAQTTVLRQGNTLLTRPPGTVNGGVGSNGDHGSDGRAPAPARSGDGAAAPLPAAPHVRSELCFYDTFVLSEVDLHLALLQEAHYKHGVWLNVPPQLAPSAPNVGPPAVPEPIYPSAQRERLEAMAAALKKAQNKCSGGARVGSTKDAELIVEPSCLAYRPTHDPPPFSTTGTRSLCVLEQRPVSAGAATPTAKGAVSGVRPPAPSSLIASAAELSRAENASATPTTHTAVQTVAIRRPVDASMLYHCSACSRPFRRREAAEQHVHQRHEQSSHGGSANGAAVMEGPGPGEIIGYEDKAVSVTTTTTTTTAAAARAASPSSVKAATQGRGLETNSEVATAKGVADTSTVVKASSLNSTANYYATPRVDLPEVALIDKLLADVWDAVALARDDIEKPADLSTTRADLQHHLKGRHDSCQGRLFVPSVLVVEGVADNRADVEAAAQRSSVRATPDGAAPGIKRRPASMSLVPSLSTFAPRLLPTQRRNADGTLGVGSADTTTTTGGGGGIGGGALGAAPTAQELSIAELSRHYPNPFGDSPNAALVESEKEPINPFVDLEGQAAAVAAAAPDGAAAADSPADDAASSPDTEGRQWLSRWATRAYACPLCQRRALPDFMKIMAPLLPPSLMAISKATSPAPPTADAYGDGRRASPRPGPGTTQAPSTASGATPTSTAGVSSLGPAQSVPPSGSLEEEPLVVDVEAWSWYAERVPRFRLLDSLEDHLQLMHTGDCCDGDEAAAALGGDEDDSLSEADWQFLYCIARHRQLLARVELLAVQKAYRIMYPKLHGTSAEGSGLTTSDHADAPNHAGGETGKDGAESAAIHETSGTFGASAGGSPASTSDSGATTADDVNAPQVHVRSAVNMIMIGTVRDVQEGFLGPSRILQYVVAVRNTFADSSGPTPADAVGSHVYTSNGEEGDADGDEDLIVVRCVGDLAPVALLKQQARLGSTVFVAGSLRMNRNVDTVSRRSHAYPYVQVVPPLGCVRVLEA</sequence>
<gene>
    <name evidence="4" type="ORF">LtaPh_0203300</name>
</gene>
<dbReference type="GO" id="GO:0008270">
    <property type="term" value="F:zinc ion binding"/>
    <property type="evidence" value="ECO:0007669"/>
    <property type="project" value="UniProtKB-KW"/>
</dbReference>
<dbReference type="OrthoDB" id="267660at2759"/>
<protein>
    <submittedName>
        <fullName evidence="4">RNA-editing complex protein MP81, putative</fullName>
    </submittedName>
</protein>
<dbReference type="VEuPathDB" id="TriTrypDB:LtaPh_0203300"/>
<feature type="region of interest" description="Disordered" evidence="2">
    <location>
        <begin position="761"/>
        <end position="821"/>
    </location>
</feature>
<feature type="compositionally biased region" description="Basic and acidic residues" evidence="2">
    <location>
        <begin position="389"/>
        <end position="402"/>
    </location>
</feature>
<dbReference type="InterPro" id="IPR017085">
    <property type="entry name" value="RNA_edit_cplx_Nase-su_MP81"/>
</dbReference>
<feature type="region of interest" description="Disordered" evidence="2">
    <location>
        <begin position="920"/>
        <end position="982"/>
    </location>
</feature>
<feature type="region of interest" description="Disordered" evidence="2">
    <location>
        <begin position="389"/>
        <end position="417"/>
    </location>
</feature>
<dbReference type="AlphaFoldDB" id="A0A640K900"/>
<evidence type="ECO:0000256" key="1">
    <source>
        <dbReference type="PROSITE-ProRule" id="PRU00042"/>
    </source>
</evidence>
<feature type="compositionally biased region" description="Low complexity" evidence="2">
    <location>
        <begin position="787"/>
        <end position="808"/>
    </location>
</feature>
<feature type="compositionally biased region" description="Low complexity" evidence="2">
    <location>
        <begin position="955"/>
        <end position="980"/>
    </location>
</feature>
<name>A0A640K900_LEITA</name>
<dbReference type="InterPro" id="IPR012340">
    <property type="entry name" value="NA-bd_OB-fold"/>
</dbReference>
<dbReference type="PROSITE" id="PS50157">
    <property type="entry name" value="ZINC_FINGER_C2H2_2"/>
    <property type="match status" value="1"/>
</dbReference>
<dbReference type="PANTHER" id="PTHR40735">
    <property type="entry name" value="RNA-EDITING COMPLEX PROTEIN MP42-RELATED"/>
    <property type="match status" value="1"/>
</dbReference>
<organism evidence="4 5">
    <name type="scientific">Leishmania tarentolae</name>
    <name type="common">Sauroleishmania tarentolae</name>
    <dbReference type="NCBI Taxonomy" id="5689"/>
    <lineage>
        <taxon>Eukaryota</taxon>
        <taxon>Discoba</taxon>
        <taxon>Euglenozoa</taxon>
        <taxon>Kinetoplastea</taxon>
        <taxon>Metakinetoplastina</taxon>
        <taxon>Trypanosomatida</taxon>
        <taxon>Trypanosomatidae</taxon>
        <taxon>Leishmaniinae</taxon>
        <taxon>Leishmania</taxon>
        <taxon>lizard Leishmania</taxon>
    </lineage>
</organism>
<dbReference type="PIRSF" id="PIRSF037001">
    <property type="entry name" value="RNA_ed_MP81"/>
    <property type="match status" value="1"/>
</dbReference>
<feature type="compositionally biased region" description="Low complexity" evidence="2">
    <location>
        <begin position="698"/>
        <end position="717"/>
    </location>
</feature>
<evidence type="ECO:0000259" key="3">
    <source>
        <dbReference type="PROSITE" id="PS50157"/>
    </source>
</evidence>
<feature type="region of interest" description="Disordered" evidence="2">
    <location>
        <begin position="615"/>
        <end position="638"/>
    </location>
</feature>